<dbReference type="GO" id="GO:0006310">
    <property type="term" value="P:DNA recombination"/>
    <property type="evidence" value="ECO:0007669"/>
    <property type="project" value="UniProtKB-KW"/>
</dbReference>
<evidence type="ECO:0000256" key="4">
    <source>
        <dbReference type="ARBA" id="ARBA00023172"/>
    </source>
</evidence>
<dbReference type="InterPro" id="IPR011010">
    <property type="entry name" value="DNA_brk_join_enz"/>
</dbReference>
<keyword evidence="7" id="KW-1185">Reference proteome</keyword>
<dbReference type="Gene3D" id="1.10.443.10">
    <property type="entry name" value="Intergrase catalytic core"/>
    <property type="match status" value="1"/>
</dbReference>
<dbReference type="Pfam" id="PF00589">
    <property type="entry name" value="Phage_integrase"/>
    <property type="match status" value="1"/>
</dbReference>
<dbReference type="InterPro" id="IPR002104">
    <property type="entry name" value="Integrase_catalytic"/>
</dbReference>
<dbReference type="PANTHER" id="PTHR30349">
    <property type="entry name" value="PHAGE INTEGRASE-RELATED"/>
    <property type="match status" value="1"/>
</dbReference>
<dbReference type="PANTHER" id="PTHR30349:SF41">
    <property type="entry name" value="INTEGRASE_RECOMBINASE PROTEIN MJ0367-RELATED"/>
    <property type="match status" value="1"/>
</dbReference>
<name>A0A4D7QJX6_9HYPH</name>
<dbReference type="GO" id="GO:0015074">
    <property type="term" value="P:DNA integration"/>
    <property type="evidence" value="ECO:0007669"/>
    <property type="project" value="UniProtKB-KW"/>
</dbReference>
<dbReference type="AlphaFoldDB" id="A0A4D7QJX6"/>
<dbReference type="EMBL" id="CP039865">
    <property type="protein sequence ID" value="QCK85606.1"/>
    <property type="molecule type" value="Genomic_DNA"/>
</dbReference>
<dbReference type="GO" id="GO:0003677">
    <property type="term" value="F:DNA binding"/>
    <property type="evidence" value="ECO:0007669"/>
    <property type="project" value="UniProtKB-KW"/>
</dbReference>
<proteinExistence type="inferred from homology"/>
<evidence type="ECO:0000313" key="6">
    <source>
        <dbReference type="EMBL" id="QCK85606.1"/>
    </source>
</evidence>
<evidence type="ECO:0000313" key="7">
    <source>
        <dbReference type="Proteomes" id="UP000298588"/>
    </source>
</evidence>
<reference evidence="6 7" key="1">
    <citation type="submission" date="2019-04" db="EMBL/GenBank/DDBJ databases">
        <title>Phreatobacter aquaticus sp. nov.</title>
        <authorList>
            <person name="Choi A."/>
            <person name="Baek K."/>
        </authorList>
    </citation>
    <scope>NUCLEOTIDE SEQUENCE [LARGE SCALE GENOMIC DNA]</scope>
    <source>
        <strain evidence="6 7">NMCR1094</strain>
    </source>
</reference>
<comment type="similarity">
    <text evidence="1">Belongs to the 'phage' integrase family.</text>
</comment>
<dbReference type="Proteomes" id="UP000298588">
    <property type="component" value="Chromosome"/>
</dbReference>
<dbReference type="CDD" id="cd00397">
    <property type="entry name" value="DNA_BRE_C"/>
    <property type="match status" value="1"/>
</dbReference>
<dbReference type="KEGG" id="paqt:E8L99_07405"/>
<evidence type="ECO:0000256" key="1">
    <source>
        <dbReference type="ARBA" id="ARBA00008857"/>
    </source>
</evidence>
<dbReference type="PROSITE" id="PS51898">
    <property type="entry name" value="TYR_RECOMBINASE"/>
    <property type="match status" value="1"/>
</dbReference>
<keyword evidence="4" id="KW-0233">DNA recombination</keyword>
<evidence type="ECO:0000256" key="3">
    <source>
        <dbReference type="ARBA" id="ARBA00023125"/>
    </source>
</evidence>
<gene>
    <name evidence="6" type="ORF">E8L99_07405</name>
</gene>
<protein>
    <submittedName>
        <fullName evidence="6">Site-specific integrase</fullName>
    </submittedName>
</protein>
<accession>A0A4D7QJX6</accession>
<organism evidence="6 7">
    <name type="scientific">Phreatobacter aquaticus</name>
    <dbReference type="NCBI Taxonomy" id="2570229"/>
    <lineage>
        <taxon>Bacteria</taxon>
        <taxon>Pseudomonadati</taxon>
        <taxon>Pseudomonadota</taxon>
        <taxon>Alphaproteobacteria</taxon>
        <taxon>Hyphomicrobiales</taxon>
        <taxon>Phreatobacteraceae</taxon>
        <taxon>Phreatobacter</taxon>
    </lineage>
</organism>
<feature type="domain" description="Tyr recombinase" evidence="5">
    <location>
        <begin position="127"/>
        <end position="336"/>
    </location>
</feature>
<evidence type="ECO:0000256" key="2">
    <source>
        <dbReference type="ARBA" id="ARBA00022908"/>
    </source>
</evidence>
<keyword evidence="2" id="KW-0229">DNA integration</keyword>
<keyword evidence="3" id="KW-0238">DNA-binding</keyword>
<dbReference type="RefSeq" id="WP_137098940.1">
    <property type="nucleotide sequence ID" value="NZ_CP039865.1"/>
</dbReference>
<dbReference type="OrthoDB" id="7354488at2"/>
<dbReference type="InterPro" id="IPR013762">
    <property type="entry name" value="Integrase-like_cat_sf"/>
</dbReference>
<dbReference type="InterPro" id="IPR050090">
    <property type="entry name" value="Tyrosine_recombinase_XerCD"/>
</dbReference>
<sequence>MRKHHPKNERVKRDYFSFLEAARRKAQKSVDRVAADIAAFEASIGYRDFAAFRIEWAKAFKRKLEEQVNPVTGKPLAKATVHSRLMNVKAFLFWLAGQPRYRSRISYSDADYFNPSANDSRIATARRNRAAPTLEQIRHTIGLMPSGSDIEKRDRALMAFAILTGARDDAIASLSLGNVDIDKRFVLQDARTVRTKNRKTIDTWFFPVGDELEAIVTEWVQYLTSAKLFGPADPLFPATDVAPDIDGLFKRRGLSRRHWKNADVIRRIFREAFEAAGLPYFNPHSFRKTLALHGERTCRTPEEFKAWSQNLGHENVLTTFTSYGEVSHHRQAEILDGLRTQGATSADGKPDGKPDGKTIKLVLDHLRTVA</sequence>
<dbReference type="SUPFAM" id="SSF56349">
    <property type="entry name" value="DNA breaking-rejoining enzymes"/>
    <property type="match status" value="1"/>
</dbReference>
<evidence type="ECO:0000259" key="5">
    <source>
        <dbReference type="PROSITE" id="PS51898"/>
    </source>
</evidence>